<organism evidence="3 4">
    <name type="scientific">Nocardioides aquiterrae</name>
    <dbReference type="NCBI Taxonomy" id="203799"/>
    <lineage>
        <taxon>Bacteria</taxon>
        <taxon>Bacillati</taxon>
        <taxon>Actinomycetota</taxon>
        <taxon>Actinomycetes</taxon>
        <taxon>Propionibacteriales</taxon>
        <taxon>Nocardioidaceae</taxon>
        <taxon>Nocardioides</taxon>
    </lineage>
</organism>
<feature type="domain" description="Acyl-CoA thioesterase-like C-terminal" evidence="2">
    <location>
        <begin position="121"/>
        <end position="249"/>
    </location>
</feature>
<feature type="domain" description="Acyl-CoA thioesterase-like N-terminal HotDog" evidence="1">
    <location>
        <begin position="23"/>
        <end position="101"/>
    </location>
</feature>
<evidence type="ECO:0000313" key="4">
    <source>
        <dbReference type="Proteomes" id="UP001499979"/>
    </source>
</evidence>
<dbReference type="InterPro" id="IPR049450">
    <property type="entry name" value="ACOT8-like_C"/>
</dbReference>
<accession>A0ABP4F6Y1</accession>
<dbReference type="InterPro" id="IPR049449">
    <property type="entry name" value="TesB_ACOT8-like_N"/>
</dbReference>
<evidence type="ECO:0000313" key="3">
    <source>
        <dbReference type="EMBL" id="GAA1155591.1"/>
    </source>
</evidence>
<reference evidence="4" key="1">
    <citation type="journal article" date="2019" name="Int. J. Syst. Evol. Microbiol.">
        <title>The Global Catalogue of Microorganisms (GCM) 10K type strain sequencing project: providing services to taxonomists for standard genome sequencing and annotation.</title>
        <authorList>
            <consortium name="The Broad Institute Genomics Platform"/>
            <consortium name="The Broad Institute Genome Sequencing Center for Infectious Disease"/>
            <person name="Wu L."/>
            <person name="Ma J."/>
        </authorList>
    </citation>
    <scope>NUCLEOTIDE SEQUENCE [LARGE SCALE GENOMIC DNA]</scope>
    <source>
        <strain evidence="4">JCM 11813</strain>
    </source>
</reference>
<name>A0ABP4F6Y1_9ACTN</name>
<comment type="caution">
    <text evidence="3">The sequence shown here is derived from an EMBL/GenBank/DDBJ whole genome shotgun (WGS) entry which is preliminary data.</text>
</comment>
<dbReference type="EMBL" id="BAAAJE010000021">
    <property type="protein sequence ID" value="GAA1155591.1"/>
    <property type="molecule type" value="Genomic_DNA"/>
</dbReference>
<dbReference type="SUPFAM" id="SSF54637">
    <property type="entry name" value="Thioesterase/thiol ester dehydrase-isomerase"/>
    <property type="match status" value="1"/>
</dbReference>
<dbReference type="InterPro" id="IPR042171">
    <property type="entry name" value="Acyl-CoA_hotdog"/>
</dbReference>
<dbReference type="Pfam" id="PF20789">
    <property type="entry name" value="4HBT_3C"/>
    <property type="match status" value="1"/>
</dbReference>
<gene>
    <name evidence="3" type="ORF">GCM10009606_37200</name>
</gene>
<keyword evidence="4" id="KW-1185">Reference proteome</keyword>
<protein>
    <submittedName>
        <fullName evidence="3">Thioesterase family protein</fullName>
    </submittedName>
</protein>
<dbReference type="InterPro" id="IPR029069">
    <property type="entry name" value="HotDog_dom_sf"/>
</dbReference>
<dbReference type="Gene3D" id="2.40.160.210">
    <property type="entry name" value="Acyl-CoA thioesterase, double hotdog domain"/>
    <property type="match status" value="1"/>
</dbReference>
<dbReference type="Pfam" id="PF13622">
    <property type="entry name" value="4HBT_3"/>
    <property type="match status" value="1"/>
</dbReference>
<evidence type="ECO:0000259" key="2">
    <source>
        <dbReference type="Pfam" id="PF20789"/>
    </source>
</evidence>
<proteinExistence type="predicted"/>
<evidence type="ECO:0000259" key="1">
    <source>
        <dbReference type="Pfam" id="PF13622"/>
    </source>
</evidence>
<dbReference type="RefSeq" id="WP_343909124.1">
    <property type="nucleotide sequence ID" value="NZ_BAAAJE010000021.1"/>
</dbReference>
<dbReference type="Proteomes" id="UP001499979">
    <property type="component" value="Unassembled WGS sequence"/>
</dbReference>
<sequence length="252" mass="26918">MSSYFLRTGPSTFEPTPHVGGAWQLDEQHIAPALGLLTHAVEAERGTALPISRLSFDILGVVPLEEVAVSVRVLRPGRTVELVEAELSHAGRAAVLLRAWLMAPRDTAALAGTGLPALPPPDALPAWDPTTVWPGGFIRSTELRRELDAPGRGRFWVRTDVALLDEPVSPLAAAAGLFDIANGMAVRADPRTVLFPNVDLTAHLVRTPEPGWLGFDTTVTFGPTGHGLTSSVLHDERGPFGTLAQSLTVRPM</sequence>